<dbReference type="EMBL" id="CP009247">
    <property type="protein sequence ID" value="APT88716.1"/>
    <property type="molecule type" value="Genomic_DNA"/>
</dbReference>
<evidence type="ECO:0000256" key="10">
    <source>
        <dbReference type="HAMAP-Rule" id="MF_00315"/>
    </source>
</evidence>
<feature type="domain" description="Transketolase-like pyrimidine-binding" evidence="11">
    <location>
        <begin position="317"/>
        <end position="481"/>
    </location>
</feature>
<evidence type="ECO:0000256" key="6">
    <source>
        <dbReference type="ARBA" id="ARBA00022842"/>
    </source>
</evidence>
<keyword evidence="6 10" id="KW-0460">Magnesium</keyword>
<evidence type="ECO:0000256" key="5">
    <source>
        <dbReference type="ARBA" id="ARBA00022723"/>
    </source>
</evidence>
<reference evidence="12 13" key="1">
    <citation type="submission" date="2014-08" db="EMBL/GenBank/DDBJ databases">
        <title>Complete genome sequence of Corynebacterium frankenforstense ST18(T) (=DSM 45800(T)), isolated from raw cow milk.</title>
        <authorList>
            <person name="Ruckert C."/>
            <person name="Albersmeier A."/>
            <person name="Winkler A."/>
            <person name="Lipski A."/>
            <person name="Kalinowski J."/>
        </authorList>
    </citation>
    <scope>NUCLEOTIDE SEQUENCE [LARGE SCALE GENOMIC DNA]</scope>
    <source>
        <strain evidence="12 13">ST18</strain>
    </source>
</reference>
<dbReference type="InterPro" id="IPR049557">
    <property type="entry name" value="Transketolase_CS"/>
</dbReference>
<dbReference type="InterPro" id="IPR009014">
    <property type="entry name" value="Transketo_C/PFOR_II"/>
</dbReference>
<dbReference type="InterPro" id="IPR005475">
    <property type="entry name" value="Transketolase-like_Pyr-bd"/>
</dbReference>
<dbReference type="PANTHER" id="PTHR43322">
    <property type="entry name" value="1-D-DEOXYXYLULOSE 5-PHOSPHATE SYNTHASE-RELATED"/>
    <property type="match status" value="1"/>
</dbReference>
<dbReference type="InterPro" id="IPR033248">
    <property type="entry name" value="Transketolase_C"/>
</dbReference>
<feature type="binding site" evidence="10">
    <location>
        <position position="368"/>
    </location>
    <ligand>
        <name>thiamine diphosphate</name>
        <dbReference type="ChEBI" id="CHEBI:58937"/>
    </ligand>
</feature>
<name>A0A1L7CSA0_9CORY</name>
<dbReference type="Gene3D" id="3.40.50.920">
    <property type="match status" value="1"/>
</dbReference>
<organism evidence="12 13">
    <name type="scientific">Corynebacterium frankenforstense DSM 45800</name>
    <dbReference type="NCBI Taxonomy" id="1437875"/>
    <lineage>
        <taxon>Bacteria</taxon>
        <taxon>Bacillati</taxon>
        <taxon>Actinomycetota</taxon>
        <taxon>Actinomycetes</taxon>
        <taxon>Mycobacteriales</taxon>
        <taxon>Corynebacteriaceae</taxon>
        <taxon>Corynebacterium</taxon>
    </lineage>
</organism>
<dbReference type="NCBIfam" id="TIGR00204">
    <property type="entry name" value="dxs"/>
    <property type="match status" value="1"/>
</dbReference>
<evidence type="ECO:0000256" key="7">
    <source>
        <dbReference type="ARBA" id="ARBA00022977"/>
    </source>
</evidence>
<feature type="binding site" evidence="10">
    <location>
        <position position="146"/>
    </location>
    <ligand>
        <name>Mg(2+)</name>
        <dbReference type="ChEBI" id="CHEBI:18420"/>
    </ligand>
</feature>
<evidence type="ECO:0000256" key="4">
    <source>
        <dbReference type="ARBA" id="ARBA00022679"/>
    </source>
</evidence>
<evidence type="ECO:0000313" key="12">
    <source>
        <dbReference type="EMBL" id="APT88716.1"/>
    </source>
</evidence>
<evidence type="ECO:0000313" key="13">
    <source>
        <dbReference type="Proteomes" id="UP000185434"/>
    </source>
</evidence>
<keyword evidence="7 10" id="KW-0784">Thiamine biosynthesis</keyword>
<dbReference type="Pfam" id="PF13292">
    <property type="entry name" value="DXP_synthase_N"/>
    <property type="match status" value="1"/>
</dbReference>
<comment type="function">
    <text evidence="10">Catalyzes the acyloin condensation reaction between C atoms 2 and 3 of pyruvate and glyceraldehyde 3-phosphate to yield 1-deoxy-D-xylulose-5-phosphate (DXP).</text>
</comment>
<dbReference type="Pfam" id="PF02779">
    <property type="entry name" value="Transket_pyr"/>
    <property type="match status" value="1"/>
</dbReference>
<feature type="binding site" evidence="10">
    <location>
        <begin position="114"/>
        <end position="116"/>
    </location>
    <ligand>
        <name>thiamine diphosphate</name>
        <dbReference type="ChEBI" id="CHEBI:58937"/>
    </ligand>
</feature>
<dbReference type="HAMAP" id="MF_00315">
    <property type="entry name" value="DXP_synth"/>
    <property type="match status" value="1"/>
</dbReference>
<keyword evidence="8 10" id="KW-0786">Thiamine pyrophosphate</keyword>
<keyword evidence="5 10" id="KW-0479">Metal-binding</keyword>
<evidence type="ECO:0000256" key="3">
    <source>
        <dbReference type="ARBA" id="ARBA00011738"/>
    </source>
</evidence>
<dbReference type="GO" id="GO:0009228">
    <property type="term" value="P:thiamine biosynthetic process"/>
    <property type="evidence" value="ECO:0007669"/>
    <property type="project" value="UniProtKB-UniRule"/>
</dbReference>
<evidence type="ECO:0000256" key="9">
    <source>
        <dbReference type="ARBA" id="ARBA00023229"/>
    </source>
</evidence>
<dbReference type="GO" id="GO:0005829">
    <property type="term" value="C:cytosol"/>
    <property type="evidence" value="ECO:0007669"/>
    <property type="project" value="TreeGrafter"/>
</dbReference>
<dbReference type="GO" id="GO:0016114">
    <property type="term" value="P:terpenoid biosynthetic process"/>
    <property type="evidence" value="ECO:0007669"/>
    <property type="project" value="UniProtKB-UniRule"/>
</dbReference>
<dbReference type="InterPro" id="IPR005477">
    <property type="entry name" value="Dxylulose-5-P_synthase"/>
</dbReference>
<dbReference type="PROSITE" id="PS00801">
    <property type="entry name" value="TRANSKETOLASE_1"/>
    <property type="match status" value="1"/>
</dbReference>
<dbReference type="SMART" id="SM00861">
    <property type="entry name" value="Transket_pyr"/>
    <property type="match status" value="1"/>
</dbReference>
<dbReference type="Pfam" id="PF02780">
    <property type="entry name" value="Transketolase_C"/>
    <property type="match status" value="1"/>
</dbReference>
<sequence>MGILHTISSPADLKALDPGDLDELCAEIRQLLIEKVSATGGHLGPNLGVVELTVALHRVFDSPREPLIFDTSHQAYVHKILTGRADQFDTLRQKGGLSGYTCRAESEHDWTESSHASAALSVADGMSKAFALGGEPHRNVVAVVGDGAMTGGMVWEALNNIATGRDRNVVIVVNDNGRSYSPTIGGFADALADLRMLRTYDRVMEQGKTTLKSLGWVGERTFEALHAFKEGVKSQVLPDQMFPELGIKYIGPVNGHNLKALGNVLRYAREFEGPIIVHAVTEKGRGFAPAATESPDLMHSTGVIDPVTGKSRKVAGPSWTSAFSAELVRAGARRPDLVAITAAMGGPTGLSAFNDKFPSRFYDVGIAEQHAVTSAAGMSLAGLHPVVALYSTFLNRGFDQLLMDVGLLNRPVTFVLDRAGVTGSDGASHNGVWDLTITSLVPGLRLAAPRDGQQLVELFDEAIEVTDGPTVVRFPKGEKPADIPALRRTAGGTDVLFETGPIDDAARGAAGADAAGAADGAEDGAEDGAAVDAAVGADGAEVADVEEATDPFQLLVVSFGALAGTVLEAVDGLAGRVDRGGDVAVTVLDPRWISPVRAELLEAAAGADLVVTVEDGVIRGGVGSQLAEAMQAAEIDTPVRHLAFPDIYPLHASRGQLLAEVGLDAEGMRSSIEGWVTSLADDPRQR</sequence>
<dbReference type="GO" id="GO:0008661">
    <property type="term" value="F:1-deoxy-D-xylulose-5-phosphate synthase activity"/>
    <property type="evidence" value="ECO:0007669"/>
    <property type="project" value="UniProtKB-UniRule"/>
</dbReference>
<comment type="similarity">
    <text evidence="2 10">Belongs to the transketolase family. DXPS subfamily.</text>
</comment>
<comment type="subunit">
    <text evidence="3 10">Homodimer.</text>
</comment>
<dbReference type="EC" id="2.2.1.7" evidence="10"/>
<proteinExistence type="inferred from homology"/>
<dbReference type="Gene3D" id="3.40.50.970">
    <property type="match status" value="2"/>
</dbReference>
<dbReference type="AlphaFoldDB" id="A0A1L7CSA0"/>
<gene>
    <name evidence="10" type="primary">dxs</name>
    <name evidence="12" type="ORF">CFRA_04970</name>
</gene>
<dbReference type="STRING" id="1437875.CFRA_04970"/>
<dbReference type="GO" id="GO:0030976">
    <property type="term" value="F:thiamine pyrophosphate binding"/>
    <property type="evidence" value="ECO:0007669"/>
    <property type="project" value="UniProtKB-UniRule"/>
</dbReference>
<dbReference type="OrthoDB" id="9803371at2"/>
<dbReference type="UniPathway" id="UPA00064">
    <property type="reaction ID" value="UER00091"/>
</dbReference>
<feature type="binding site" evidence="10">
    <location>
        <position position="287"/>
    </location>
    <ligand>
        <name>thiamine diphosphate</name>
        <dbReference type="ChEBI" id="CHEBI:58937"/>
    </ligand>
</feature>
<dbReference type="KEGG" id="cfk:CFRA_04970"/>
<evidence type="ECO:0000259" key="11">
    <source>
        <dbReference type="SMART" id="SM00861"/>
    </source>
</evidence>
<accession>A0A1L7CSA0</accession>
<feature type="binding site" evidence="10">
    <location>
        <position position="176"/>
    </location>
    <ligand>
        <name>thiamine diphosphate</name>
        <dbReference type="ChEBI" id="CHEBI:58937"/>
    </ligand>
</feature>
<comment type="pathway">
    <text evidence="1 10">Metabolic intermediate biosynthesis; 1-deoxy-D-xylulose 5-phosphate biosynthesis; 1-deoxy-D-xylulose 5-phosphate from D-glyceraldehyde 3-phosphate and pyruvate: step 1/1.</text>
</comment>
<dbReference type="InterPro" id="IPR029061">
    <property type="entry name" value="THDP-binding"/>
</dbReference>
<dbReference type="Proteomes" id="UP000185434">
    <property type="component" value="Chromosome"/>
</dbReference>
<feature type="binding site" evidence="10">
    <location>
        <position position="176"/>
    </location>
    <ligand>
        <name>Mg(2+)</name>
        <dbReference type="ChEBI" id="CHEBI:18420"/>
    </ligand>
</feature>
<dbReference type="PANTHER" id="PTHR43322:SF5">
    <property type="entry name" value="1-DEOXY-D-XYLULOSE-5-PHOSPHATE SYNTHASE, CHLOROPLASTIC"/>
    <property type="match status" value="1"/>
</dbReference>
<dbReference type="SUPFAM" id="SSF52518">
    <property type="entry name" value="Thiamin diphosphate-binding fold (THDP-binding)"/>
    <property type="match status" value="2"/>
</dbReference>
<evidence type="ECO:0000256" key="2">
    <source>
        <dbReference type="ARBA" id="ARBA00011081"/>
    </source>
</evidence>
<dbReference type="PROSITE" id="PS00802">
    <property type="entry name" value="TRANSKETOLASE_2"/>
    <property type="match status" value="1"/>
</dbReference>
<evidence type="ECO:0000256" key="8">
    <source>
        <dbReference type="ARBA" id="ARBA00023052"/>
    </source>
</evidence>
<evidence type="ECO:0000256" key="1">
    <source>
        <dbReference type="ARBA" id="ARBA00004980"/>
    </source>
</evidence>
<keyword evidence="13" id="KW-1185">Reference proteome</keyword>
<comment type="catalytic activity">
    <reaction evidence="10">
        <text>D-glyceraldehyde 3-phosphate + pyruvate + H(+) = 1-deoxy-D-xylulose 5-phosphate + CO2</text>
        <dbReference type="Rhea" id="RHEA:12605"/>
        <dbReference type="ChEBI" id="CHEBI:15361"/>
        <dbReference type="ChEBI" id="CHEBI:15378"/>
        <dbReference type="ChEBI" id="CHEBI:16526"/>
        <dbReference type="ChEBI" id="CHEBI:57792"/>
        <dbReference type="ChEBI" id="CHEBI:59776"/>
        <dbReference type="EC" id="2.2.1.7"/>
    </reaction>
</comment>
<dbReference type="CDD" id="cd07033">
    <property type="entry name" value="TPP_PYR_DXS_TK_like"/>
    <property type="match status" value="1"/>
</dbReference>
<comment type="cofactor">
    <cofactor evidence="10">
        <name>thiamine diphosphate</name>
        <dbReference type="ChEBI" id="CHEBI:58937"/>
    </cofactor>
    <text evidence="10">Binds 1 thiamine pyrophosphate per subunit.</text>
</comment>
<keyword evidence="9 10" id="KW-0414">Isoprene biosynthesis</keyword>
<feature type="binding site" evidence="10">
    <location>
        <begin position="147"/>
        <end position="148"/>
    </location>
    <ligand>
        <name>thiamine diphosphate</name>
        <dbReference type="ChEBI" id="CHEBI:58937"/>
    </ligand>
</feature>
<keyword evidence="4 10" id="KW-0808">Transferase</keyword>
<dbReference type="InterPro" id="IPR020826">
    <property type="entry name" value="Transketolase_BS"/>
</dbReference>
<dbReference type="GO" id="GO:0019288">
    <property type="term" value="P:isopentenyl diphosphate biosynthetic process, methylerythritol 4-phosphate pathway"/>
    <property type="evidence" value="ECO:0007669"/>
    <property type="project" value="TreeGrafter"/>
</dbReference>
<dbReference type="NCBIfam" id="NF003933">
    <property type="entry name" value="PRK05444.2-2"/>
    <property type="match status" value="1"/>
</dbReference>
<feature type="binding site" evidence="10">
    <location>
        <position position="73"/>
    </location>
    <ligand>
        <name>thiamine diphosphate</name>
        <dbReference type="ChEBI" id="CHEBI:58937"/>
    </ligand>
</feature>
<comment type="cofactor">
    <cofactor evidence="10">
        <name>Mg(2+)</name>
        <dbReference type="ChEBI" id="CHEBI:18420"/>
    </cofactor>
    <text evidence="10">Binds 1 Mg(2+) ion per subunit.</text>
</comment>
<dbReference type="SUPFAM" id="SSF52922">
    <property type="entry name" value="TK C-terminal domain-like"/>
    <property type="match status" value="1"/>
</dbReference>
<dbReference type="GO" id="GO:0000287">
    <property type="term" value="F:magnesium ion binding"/>
    <property type="evidence" value="ECO:0007669"/>
    <property type="project" value="UniProtKB-UniRule"/>
</dbReference>
<dbReference type="CDD" id="cd02007">
    <property type="entry name" value="TPP_DXS"/>
    <property type="match status" value="1"/>
</dbReference>
<protein>
    <recommendedName>
        <fullName evidence="10">1-deoxy-D-xylulose-5-phosphate synthase</fullName>
        <ecNumber evidence="10">2.2.1.7</ecNumber>
    </recommendedName>
    <alternativeName>
        <fullName evidence="10">1-deoxyxylulose-5-phosphate synthase</fullName>
        <shortName evidence="10">DXP synthase</shortName>
        <shortName evidence="10">DXPS</shortName>
    </alternativeName>
</protein>